<name>A0A540MA91_MALBA</name>
<organism evidence="2 3">
    <name type="scientific">Malus baccata</name>
    <name type="common">Siberian crab apple</name>
    <name type="synonym">Pyrus baccata</name>
    <dbReference type="NCBI Taxonomy" id="106549"/>
    <lineage>
        <taxon>Eukaryota</taxon>
        <taxon>Viridiplantae</taxon>
        <taxon>Streptophyta</taxon>
        <taxon>Embryophyta</taxon>
        <taxon>Tracheophyta</taxon>
        <taxon>Spermatophyta</taxon>
        <taxon>Magnoliopsida</taxon>
        <taxon>eudicotyledons</taxon>
        <taxon>Gunneridae</taxon>
        <taxon>Pentapetalae</taxon>
        <taxon>rosids</taxon>
        <taxon>fabids</taxon>
        <taxon>Rosales</taxon>
        <taxon>Rosaceae</taxon>
        <taxon>Amygdaloideae</taxon>
        <taxon>Maleae</taxon>
        <taxon>Malus</taxon>
    </lineage>
</organism>
<dbReference type="EMBL" id="VIEB01000309">
    <property type="protein sequence ID" value="TQD95598.1"/>
    <property type="molecule type" value="Genomic_DNA"/>
</dbReference>
<accession>A0A540MA91</accession>
<dbReference type="Proteomes" id="UP000315295">
    <property type="component" value="Unassembled WGS sequence"/>
</dbReference>
<feature type="compositionally biased region" description="Basic and acidic residues" evidence="1">
    <location>
        <begin position="37"/>
        <end position="46"/>
    </location>
</feature>
<proteinExistence type="predicted"/>
<evidence type="ECO:0000313" key="2">
    <source>
        <dbReference type="EMBL" id="TQD95598.1"/>
    </source>
</evidence>
<protein>
    <submittedName>
        <fullName evidence="2">Uncharacterized protein</fullName>
    </submittedName>
</protein>
<feature type="region of interest" description="Disordered" evidence="1">
    <location>
        <begin position="75"/>
        <end position="94"/>
    </location>
</feature>
<gene>
    <name evidence="2" type="ORF">C1H46_018746</name>
</gene>
<evidence type="ECO:0000313" key="3">
    <source>
        <dbReference type="Proteomes" id="UP000315295"/>
    </source>
</evidence>
<dbReference type="AlphaFoldDB" id="A0A540MA91"/>
<evidence type="ECO:0000256" key="1">
    <source>
        <dbReference type="SAM" id="MobiDB-lite"/>
    </source>
</evidence>
<reference evidence="2 3" key="1">
    <citation type="journal article" date="2019" name="G3 (Bethesda)">
        <title>Sequencing of a Wild Apple (Malus baccata) Genome Unravels the Differences Between Cultivated and Wild Apple Species Regarding Disease Resistance and Cold Tolerance.</title>
        <authorList>
            <person name="Chen X."/>
        </authorList>
    </citation>
    <scope>NUCLEOTIDE SEQUENCE [LARGE SCALE GENOMIC DNA]</scope>
    <source>
        <strain evidence="3">cv. Shandingzi</strain>
        <tissue evidence="2">Leaves</tissue>
    </source>
</reference>
<feature type="compositionally biased region" description="Polar residues" evidence="1">
    <location>
        <begin position="82"/>
        <end position="94"/>
    </location>
</feature>
<comment type="caution">
    <text evidence="2">The sequence shown here is derived from an EMBL/GenBank/DDBJ whole genome shotgun (WGS) entry which is preliminary data.</text>
</comment>
<feature type="region of interest" description="Disordered" evidence="1">
    <location>
        <begin position="1"/>
        <end position="54"/>
    </location>
</feature>
<sequence>MGSQGAFDLRHNHRVDGARPPSSGLGGKAGRAPCGLQRREGREKEGNGWVCGEDGCMEERRGRRRKGVGMAGTQEFSLDFYHTSNPSDSPLQPH</sequence>
<keyword evidence="3" id="KW-1185">Reference proteome</keyword>
<feature type="compositionally biased region" description="Basic and acidic residues" evidence="1">
    <location>
        <begin position="8"/>
        <end position="17"/>
    </location>
</feature>